<keyword evidence="2" id="KW-0808">Transferase</keyword>
<gene>
    <name evidence="2" type="ORF">ATK74_0171</name>
</gene>
<dbReference type="GO" id="GO:0016740">
    <property type="term" value="F:transferase activity"/>
    <property type="evidence" value="ECO:0007669"/>
    <property type="project" value="UniProtKB-KW"/>
</dbReference>
<feature type="domain" description="Glycosyltransferase 2-like" evidence="1">
    <location>
        <begin position="5"/>
        <end position="118"/>
    </location>
</feature>
<organism evidence="2 3">
    <name type="scientific">Propionicimonas paludicola</name>
    <dbReference type="NCBI Taxonomy" id="185243"/>
    <lineage>
        <taxon>Bacteria</taxon>
        <taxon>Bacillati</taxon>
        <taxon>Actinomycetota</taxon>
        <taxon>Actinomycetes</taxon>
        <taxon>Propionibacteriales</taxon>
        <taxon>Nocardioidaceae</taxon>
        <taxon>Propionicimonas</taxon>
    </lineage>
</organism>
<dbReference type="InterPro" id="IPR029044">
    <property type="entry name" value="Nucleotide-diphossugar_trans"/>
</dbReference>
<dbReference type="InterPro" id="IPR001173">
    <property type="entry name" value="Glyco_trans_2-like"/>
</dbReference>
<accession>A0A2A9CN85</accession>
<dbReference type="EMBL" id="PDJC01000001">
    <property type="protein sequence ID" value="PFG15651.1"/>
    <property type="molecule type" value="Genomic_DNA"/>
</dbReference>
<dbReference type="Proteomes" id="UP000226079">
    <property type="component" value="Unassembled WGS sequence"/>
</dbReference>
<dbReference type="OrthoDB" id="9771846at2"/>
<dbReference type="PANTHER" id="PTHR43179:SF7">
    <property type="entry name" value="RHAMNOSYLTRANSFERASE WBBL"/>
    <property type="match status" value="1"/>
</dbReference>
<sequence length="279" mass="30285">MPVGVVVVNYASSELIARNFSDLAGQPVILVDNFSTTAERDACAQLAADRGWLSVAGPNVGYGEGANLGLRRLSDAGCEAMIVANPDLELDRDQVAQLGAAALEHPDDLVGPLLINSDGSIWGGLGSIAVDQGRIFSRGEPTAPYWLSGACLAASAALWQRLGGFAEGYFMYWEDVDLSYRAQVAGGTCRQLEAVRVRHDVGGTQGGKSALYSYYNARNRLVFAAKNLSPAQQRIWRAARWRELRRVVSRQPDRLAKLTRGLWPALRGTLAGQRELRLR</sequence>
<evidence type="ECO:0000259" key="1">
    <source>
        <dbReference type="Pfam" id="PF00535"/>
    </source>
</evidence>
<evidence type="ECO:0000313" key="2">
    <source>
        <dbReference type="EMBL" id="PFG15651.1"/>
    </source>
</evidence>
<evidence type="ECO:0000313" key="3">
    <source>
        <dbReference type="Proteomes" id="UP000226079"/>
    </source>
</evidence>
<keyword evidence="3" id="KW-1185">Reference proteome</keyword>
<dbReference type="RefSeq" id="WP_143483517.1">
    <property type="nucleotide sequence ID" value="NZ_PDJC01000001.1"/>
</dbReference>
<proteinExistence type="predicted"/>
<dbReference type="Pfam" id="PF00535">
    <property type="entry name" value="Glycos_transf_2"/>
    <property type="match status" value="1"/>
</dbReference>
<dbReference type="AlphaFoldDB" id="A0A2A9CN85"/>
<name>A0A2A9CN85_9ACTN</name>
<comment type="caution">
    <text evidence="2">The sequence shown here is derived from an EMBL/GenBank/DDBJ whole genome shotgun (WGS) entry which is preliminary data.</text>
</comment>
<protein>
    <submittedName>
        <fullName evidence="2">GT2 family glycosyltransferase</fullName>
    </submittedName>
</protein>
<reference evidence="2 3" key="1">
    <citation type="submission" date="2017-10" db="EMBL/GenBank/DDBJ databases">
        <title>Sequencing the genomes of 1000 actinobacteria strains.</title>
        <authorList>
            <person name="Klenk H.-P."/>
        </authorList>
    </citation>
    <scope>NUCLEOTIDE SEQUENCE [LARGE SCALE GENOMIC DNA]</scope>
    <source>
        <strain evidence="2 3">DSM 15597</strain>
    </source>
</reference>
<dbReference type="Gene3D" id="3.90.550.10">
    <property type="entry name" value="Spore Coat Polysaccharide Biosynthesis Protein SpsA, Chain A"/>
    <property type="match status" value="1"/>
</dbReference>
<dbReference type="PANTHER" id="PTHR43179">
    <property type="entry name" value="RHAMNOSYLTRANSFERASE WBBL"/>
    <property type="match status" value="1"/>
</dbReference>
<dbReference type="SUPFAM" id="SSF53448">
    <property type="entry name" value="Nucleotide-diphospho-sugar transferases"/>
    <property type="match status" value="1"/>
</dbReference>